<name>A0ABN9GNB6_9NEOB</name>
<evidence type="ECO:0000313" key="1">
    <source>
        <dbReference type="EMBL" id="CAI9610930.1"/>
    </source>
</evidence>
<dbReference type="EMBL" id="CATNWA010019044">
    <property type="protein sequence ID" value="CAI9610930.1"/>
    <property type="molecule type" value="Genomic_DNA"/>
</dbReference>
<sequence length="159" mass="18541">ICCVRFLIFPFVSTIVTDRLDTFLNHTCLIPSSPVSFFERTSRDCPRGRGIISNFYHQSLLCLFHTPPLYRQKWEEDSGTTFSDEDWDSMVDNICKSSRSLSVHETAVKVLTRWYYTPSRLHILFPQTSPLFSGLWPYRLFGAYILGLPIYIFDLVQDI</sequence>
<accession>A0ABN9GNB6</accession>
<evidence type="ECO:0000313" key="2">
    <source>
        <dbReference type="Proteomes" id="UP001162483"/>
    </source>
</evidence>
<proteinExistence type="predicted"/>
<feature type="non-terminal residue" evidence="1">
    <location>
        <position position="1"/>
    </location>
</feature>
<reference evidence="1" key="1">
    <citation type="submission" date="2023-05" db="EMBL/GenBank/DDBJ databases">
        <authorList>
            <person name="Stuckert A."/>
        </authorList>
    </citation>
    <scope>NUCLEOTIDE SEQUENCE</scope>
</reference>
<keyword evidence="2" id="KW-1185">Reference proteome</keyword>
<dbReference type="Proteomes" id="UP001162483">
    <property type="component" value="Unassembled WGS sequence"/>
</dbReference>
<protein>
    <submittedName>
        <fullName evidence="1">Uncharacterized protein</fullName>
    </submittedName>
</protein>
<gene>
    <name evidence="1" type="ORF">SPARVUS_LOCUS14472580</name>
</gene>
<comment type="caution">
    <text evidence="1">The sequence shown here is derived from an EMBL/GenBank/DDBJ whole genome shotgun (WGS) entry which is preliminary data.</text>
</comment>
<organism evidence="1 2">
    <name type="scientific">Staurois parvus</name>
    <dbReference type="NCBI Taxonomy" id="386267"/>
    <lineage>
        <taxon>Eukaryota</taxon>
        <taxon>Metazoa</taxon>
        <taxon>Chordata</taxon>
        <taxon>Craniata</taxon>
        <taxon>Vertebrata</taxon>
        <taxon>Euteleostomi</taxon>
        <taxon>Amphibia</taxon>
        <taxon>Batrachia</taxon>
        <taxon>Anura</taxon>
        <taxon>Neobatrachia</taxon>
        <taxon>Ranoidea</taxon>
        <taxon>Ranidae</taxon>
        <taxon>Staurois</taxon>
    </lineage>
</organism>